<keyword evidence="3" id="KW-1185">Reference proteome</keyword>
<comment type="caution">
    <text evidence="2">The sequence shown here is derived from an EMBL/GenBank/DDBJ whole genome shotgun (WGS) entry which is preliminary data.</text>
</comment>
<proteinExistence type="predicted"/>
<feature type="region of interest" description="Disordered" evidence="1">
    <location>
        <begin position="19"/>
        <end position="39"/>
    </location>
</feature>
<evidence type="ECO:0000313" key="3">
    <source>
        <dbReference type="Proteomes" id="UP001451303"/>
    </source>
</evidence>
<sequence length="288" mass="32108">MLKSWLSYYKSLQSLHVTGEKADSKRDEESRLAGEANPPNRRVMEIMTLPTLQWLCTKGRKRAGRKVESLSPVPLLPVSRIPTSVCQSLAHPVHRSKFVPFLPVQFTWPKVPVILSEEWSSGTLAQALASTHVSLDKVIEAERPFNNPLPTLAARYDTVQYRRRPRAHAYTVQSIRPENQTMNRELSPWTNPSTLSNLRRTIQQYSSVQKLLIGVEGWLELRSSVPPFIFLHAWVTRLGVASGLVDAAIATPSKYLPASRAHPTLAPGLAGMLSSSVHAPHESWTAGL</sequence>
<protein>
    <submittedName>
        <fullName evidence="2">Uncharacterized protein</fullName>
    </submittedName>
</protein>
<feature type="compositionally biased region" description="Basic and acidic residues" evidence="1">
    <location>
        <begin position="19"/>
        <end position="32"/>
    </location>
</feature>
<evidence type="ECO:0000313" key="2">
    <source>
        <dbReference type="EMBL" id="KAL0469945.1"/>
    </source>
</evidence>
<accession>A0ABR3DB86</accession>
<name>A0ABR3DB86_NEUIN</name>
<reference evidence="2 3" key="1">
    <citation type="submission" date="2023-09" db="EMBL/GenBank/DDBJ databases">
        <title>Multi-omics analysis of a traditional fermented food reveals byproduct-associated fungal strains for waste-to-food upcycling.</title>
        <authorList>
            <consortium name="Lawrence Berkeley National Laboratory"/>
            <person name="Rekdal V.M."/>
            <person name="Villalobos-Escobedo J.M."/>
            <person name="Rodriguez-Valeron N."/>
            <person name="Garcia M.O."/>
            <person name="Vasquez D.P."/>
            <person name="Damayanti I."/>
            <person name="Sorensen P.M."/>
            <person name="Baidoo E.E."/>
            <person name="De Carvalho A.C."/>
            <person name="Riley R."/>
            <person name="Lipzen A."/>
            <person name="He G."/>
            <person name="Yan M."/>
            <person name="Haridas S."/>
            <person name="Daum C."/>
            <person name="Yoshinaga Y."/>
            <person name="Ng V."/>
            <person name="Grigoriev I.V."/>
            <person name="Munk R."/>
            <person name="Nuraida L."/>
            <person name="Wijaya C.H."/>
            <person name="Morales P.-C."/>
            <person name="Keasling J.D."/>
        </authorList>
    </citation>
    <scope>NUCLEOTIDE SEQUENCE [LARGE SCALE GENOMIC DNA]</scope>
    <source>
        <strain evidence="2 3">FGSC 2613</strain>
    </source>
</reference>
<dbReference type="Proteomes" id="UP001451303">
    <property type="component" value="Unassembled WGS sequence"/>
</dbReference>
<dbReference type="EMBL" id="JAVLET010000005">
    <property type="protein sequence ID" value="KAL0469945.1"/>
    <property type="molecule type" value="Genomic_DNA"/>
</dbReference>
<organism evidence="2 3">
    <name type="scientific">Neurospora intermedia</name>
    <dbReference type="NCBI Taxonomy" id="5142"/>
    <lineage>
        <taxon>Eukaryota</taxon>
        <taxon>Fungi</taxon>
        <taxon>Dikarya</taxon>
        <taxon>Ascomycota</taxon>
        <taxon>Pezizomycotina</taxon>
        <taxon>Sordariomycetes</taxon>
        <taxon>Sordariomycetidae</taxon>
        <taxon>Sordariales</taxon>
        <taxon>Sordariaceae</taxon>
        <taxon>Neurospora</taxon>
    </lineage>
</organism>
<gene>
    <name evidence="2" type="ORF">QR685DRAFT_606996</name>
</gene>
<evidence type="ECO:0000256" key="1">
    <source>
        <dbReference type="SAM" id="MobiDB-lite"/>
    </source>
</evidence>